<dbReference type="SUPFAM" id="SSF52172">
    <property type="entry name" value="CheY-like"/>
    <property type="match status" value="1"/>
</dbReference>
<dbReference type="PANTHER" id="PTHR48111:SF4">
    <property type="entry name" value="DNA-BINDING DUAL TRANSCRIPTIONAL REGULATOR OMPR"/>
    <property type="match status" value="1"/>
</dbReference>
<dbReference type="RefSeq" id="WP_193910252.1">
    <property type="nucleotide sequence ID" value="NZ_JADEXG010000054.1"/>
</dbReference>
<evidence type="ECO:0000256" key="3">
    <source>
        <dbReference type="ARBA" id="ARBA00023125"/>
    </source>
</evidence>
<evidence type="ECO:0000256" key="6">
    <source>
        <dbReference type="SAM" id="Coils"/>
    </source>
</evidence>
<dbReference type="Pfam" id="PF00072">
    <property type="entry name" value="Response_reg"/>
    <property type="match status" value="1"/>
</dbReference>
<dbReference type="GO" id="GO:0000976">
    <property type="term" value="F:transcription cis-regulatory region binding"/>
    <property type="evidence" value="ECO:0007669"/>
    <property type="project" value="TreeGrafter"/>
</dbReference>
<name>A0A8J7AQY8_9CYAN</name>
<dbReference type="InterPro" id="IPR001789">
    <property type="entry name" value="Sig_transdc_resp-reg_receiver"/>
</dbReference>
<gene>
    <name evidence="8" type="ORF">IQ241_19035</name>
</gene>
<dbReference type="InterPro" id="IPR039420">
    <property type="entry name" value="WalR-like"/>
</dbReference>
<dbReference type="GO" id="GO:0032993">
    <property type="term" value="C:protein-DNA complex"/>
    <property type="evidence" value="ECO:0007669"/>
    <property type="project" value="TreeGrafter"/>
</dbReference>
<evidence type="ECO:0000259" key="7">
    <source>
        <dbReference type="PROSITE" id="PS50110"/>
    </source>
</evidence>
<comment type="caution">
    <text evidence="8">The sequence shown here is derived from an EMBL/GenBank/DDBJ whole genome shotgun (WGS) entry which is preliminary data.</text>
</comment>
<dbReference type="AlphaFoldDB" id="A0A8J7AQY8"/>
<dbReference type="GO" id="GO:0000156">
    <property type="term" value="F:phosphorelay response regulator activity"/>
    <property type="evidence" value="ECO:0007669"/>
    <property type="project" value="TreeGrafter"/>
</dbReference>
<evidence type="ECO:0000256" key="4">
    <source>
        <dbReference type="ARBA" id="ARBA00023163"/>
    </source>
</evidence>
<dbReference type="Proteomes" id="UP000636505">
    <property type="component" value="Unassembled WGS sequence"/>
</dbReference>
<dbReference type="PROSITE" id="PS50110">
    <property type="entry name" value="RESPONSE_REGULATORY"/>
    <property type="match status" value="1"/>
</dbReference>
<keyword evidence="2" id="KW-0805">Transcription regulation</keyword>
<dbReference type="PANTHER" id="PTHR48111">
    <property type="entry name" value="REGULATOR OF RPOS"/>
    <property type="match status" value="1"/>
</dbReference>
<keyword evidence="4" id="KW-0804">Transcription</keyword>
<proteinExistence type="predicted"/>
<evidence type="ECO:0000256" key="5">
    <source>
        <dbReference type="PROSITE-ProRule" id="PRU00169"/>
    </source>
</evidence>
<sequence>MSKILIIEDETAVRENLLDLLEAEDYDVVSAENGYLGTKWAMEHIPDLIICDVTMPEVNGHEVLESLRQNPETATIPFIFLTAMADKTDIRKGMALGADDYLTKPFQREELLGAIATRLARQQVTEQQSDQSSRQIDELKAQVSKLQQSIDEKDSLISQFQQQLNSAIPKINVALHLLKNRNADPEQYSYSVDLLQKAYAEEFSLLSQVEDLGELLADDDVELLRQLELV</sequence>
<keyword evidence="1 5" id="KW-0597">Phosphoprotein</keyword>
<protein>
    <submittedName>
        <fullName evidence="8">Response regulator</fullName>
    </submittedName>
</protein>
<keyword evidence="6" id="KW-0175">Coiled coil</keyword>
<dbReference type="SMART" id="SM00448">
    <property type="entry name" value="REC"/>
    <property type="match status" value="1"/>
</dbReference>
<dbReference type="GO" id="GO:0006355">
    <property type="term" value="P:regulation of DNA-templated transcription"/>
    <property type="evidence" value="ECO:0007669"/>
    <property type="project" value="TreeGrafter"/>
</dbReference>
<keyword evidence="3" id="KW-0238">DNA-binding</keyword>
<feature type="modified residue" description="4-aspartylphosphate" evidence="5">
    <location>
        <position position="52"/>
    </location>
</feature>
<evidence type="ECO:0000256" key="2">
    <source>
        <dbReference type="ARBA" id="ARBA00023015"/>
    </source>
</evidence>
<feature type="coiled-coil region" evidence="6">
    <location>
        <begin position="122"/>
        <end position="156"/>
    </location>
</feature>
<feature type="domain" description="Response regulatory" evidence="7">
    <location>
        <begin position="3"/>
        <end position="119"/>
    </location>
</feature>
<accession>A0A8J7AQY8</accession>
<dbReference type="InterPro" id="IPR011006">
    <property type="entry name" value="CheY-like_superfamily"/>
</dbReference>
<organism evidence="8 9">
    <name type="scientific">Vasconcelosia minhoensis LEGE 07310</name>
    <dbReference type="NCBI Taxonomy" id="915328"/>
    <lineage>
        <taxon>Bacteria</taxon>
        <taxon>Bacillati</taxon>
        <taxon>Cyanobacteriota</taxon>
        <taxon>Cyanophyceae</taxon>
        <taxon>Nodosilineales</taxon>
        <taxon>Cymatolegaceae</taxon>
        <taxon>Vasconcelosia</taxon>
        <taxon>Vasconcelosia minhoensis</taxon>
    </lineage>
</organism>
<reference evidence="8" key="1">
    <citation type="submission" date="2020-10" db="EMBL/GenBank/DDBJ databases">
        <authorList>
            <person name="Castelo-Branco R."/>
            <person name="Eusebio N."/>
            <person name="Adriana R."/>
            <person name="Vieira A."/>
            <person name="Brugerolle De Fraissinette N."/>
            <person name="Rezende De Castro R."/>
            <person name="Schneider M.P."/>
            <person name="Vasconcelos V."/>
            <person name="Leao P.N."/>
        </authorList>
    </citation>
    <scope>NUCLEOTIDE SEQUENCE</scope>
    <source>
        <strain evidence="8">LEGE 07310</strain>
    </source>
</reference>
<dbReference type="Gene3D" id="3.40.50.2300">
    <property type="match status" value="1"/>
</dbReference>
<dbReference type="EMBL" id="JADEXG010000054">
    <property type="protein sequence ID" value="MBE9079365.1"/>
    <property type="molecule type" value="Genomic_DNA"/>
</dbReference>
<keyword evidence="9" id="KW-1185">Reference proteome</keyword>
<dbReference type="GO" id="GO:0005829">
    <property type="term" value="C:cytosol"/>
    <property type="evidence" value="ECO:0007669"/>
    <property type="project" value="TreeGrafter"/>
</dbReference>
<evidence type="ECO:0000256" key="1">
    <source>
        <dbReference type="ARBA" id="ARBA00022553"/>
    </source>
</evidence>
<evidence type="ECO:0000313" key="9">
    <source>
        <dbReference type="Proteomes" id="UP000636505"/>
    </source>
</evidence>
<evidence type="ECO:0000313" key="8">
    <source>
        <dbReference type="EMBL" id="MBE9079365.1"/>
    </source>
</evidence>